<feature type="compositionally biased region" description="Polar residues" evidence="1">
    <location>
        <begin position="53"/>
        <end position="64"/>
    </location>
</feature>
<name>A0A6C0CUV0_9ZZZZ</name>
<feature type="region of interest" description="Disordered" evidence="1">
    <location>
        <begin position="44"/>
        <end position="64"/>
    </location>
</feature>
<protein>
    <submittedName>
        <fullName evidence="2">Uncharacterized protein</fullName>
    </submittedName>
</protein>
<proteinExistence type="predicted"/>
<reference evidence="2" key="1">
    <citation type="journal article" date="2020" name="Nature">
        <title>Giant virus diversity and host interactions through global metagenomics.</title>
        <authorList>
            <person name="Schulz F."/>
            <person name="Roux S."/>
            <person name="Paez-Espino D."/>
            <person name="Jungbluth S."/>
            <person name="Walsh D.A."/>
            <person name="Denef V.J."/>
            <person name="McMahon K.D."/>
            <person name="Konstantinidis K.T."/>
            <person name="Eloe-Fadrosh E.A."/>
            <person name="Kyrpides N.C."/>
            <person name="Woyke T."/>
        </authorList>
    </citation>
    <scope>NUCLEOTIDE SEQUENCE</scope>
    <source>
        <strain evidence="2">GVMAG-M-3300022752-39</strain>
    </source>
</reference>
<organism evidence="2">
    <name type="scientific">viral metagenome</name>
    <dbReference type="NCBI Taxonomy" id="1070528"/>
    <lineage>
        <taxon>unclassified sequences</taxon>
        <taxon>metagenomes</taxon>
        <taxon>organismal metagenomes</taxon>
    </lineage>
</organism>
<evidence type="ECO:0000256" key="1">
    <source>
        <dbReference type="SAM" id="MobiDB-lite"/>
    </source>
</evidence>
<sequence>MRIIILFLLSIPFYECFHFVHISIPIPKNTKSYYCIDPNSKIQDNEEKKNSGDETQNPVNRILNTDPNKKRLSYKHHYKGSGIDERYSNSNILEDTEYLRQMEKLAKFSYQMKLLKKLESNKTAEPCKLEAINEYNYLFETRKYITNIESGGLYDSWDDPVF</sequence>
<evidence type="ECO:0000313" key="2">
    <source>
        <dbReference type="EMBL" id="QHT08033.1"/>
    </source>
</evidence>
<dbReference type="EMBL" id="MN739489">
    <property type="protein sequence ID" value="QHT08033.1"/>
    <property type="molecule type" value="Genomic_DNA"/>
</dbReference>
<dbReference type="AlphaFoldDB" id="A0A6C0CUV0"/>
<accession>A0A6C0CUV0</accession>